<dbReference type="PANTHER" id="PTHR42738:SF7">
    <property type="entry name" value="HYDROXYMETHYLGLUTARYL-COA LYASE"/>
    <property type="match status" value="1"/>
</dbReference>
<dbReference type="InterPro" id="IPR013785">
    <property type="entry name" value="Aldolase_TIM"/>
</dbReference>
<evidence type="ECO:0000256" key="5">
    <source>
        <dbReference type="ARBA" id="ARBA00023239"/>
    </source>
</evidence>
<name>A0A0C9ZNS4_9AGAM</name>
<dbReference type="GO" id="GO:0004419">
    <property type="term" value="F:hydroxymethylglutaryl-CoA lyase activity"/>
    <property type="evidence" value="ECO:0007669"/>
    <property type="project" value="UniProtKB-EC"/>
</dbReference>
<dbReference type="PROSITE" id="PS50991">
    <property type="entry name" value="PYR_CT"/>
    <property type="match status" value="1"/>
</dbReference>
<comment type="pathway">
    <text evidence="1">Metabolic intermediate metabolism; (S)-3-hydroxy-3-methylglutaryl-CoA degradation; acetoacetate from (S)-3-hydroxy-3-methylglutaryl-CoA: step 1/1.</text>
</comment>
<dbReference type="PANTHER" id="PTHR42738">
    <property type="entry name" value="HYDROXYMETHYLGLUTARYL-COA LYASE"/>
    <property type="match status" value="1"/>
</dbReference>
<evidence type="ECO:0000256" key="6">
    <source>
        <dbReference type="ARBA" id="ARBA00049877"/>
    </source>
</evidence>
<feature type="compositionally biased region" description="Basic and acidic residues" evidence="7">
    <location>
        <begin position="424"/>
        <end position="433"/>
    </location>
</feature>
<reference evidence="9 10" key="1">
    <citation type="submission" date="2014-04" db="EMBL/GenBank/DDBJ databases">
        <authorList>
            <consortium name="DOE Joint Genome Institute"/>
            <person name="Kuo A."/>
            <person name="Kohler A."/>
            <person name="Costa M.D."/>
            <person name="Nagy L.G."/>
            <person name="Floudas D."/>
            <person name="Copeland A."/>
            <person name="Barry K.W."/>
            <person name="Cichocki N."/>
            <person name="Veneault-Fourrey C."/>
            <person name="LaButti K."/>
            <person name="Lindquist E.A."/>
            <person name="Lipzen A."/>
            <person name="Lundell T."/>
            <person name="Morin E."/>
            <person name="Murat C."/>
            <person name="Sun H."/>
            <person name="Tunlid A."/>
            <person name="Henrissat B."/>
            <person name="Grigoriev I.V."/>
            <person name="Hibbett D.S."/>
            <person name="Martin F."/>
            <person name="Nordberg H.P."/>
            <person name="Cantor M.N."/>
            <person name="Hua S.X."/>
        </authorList>
    </citation>
    <scope>NUCLEOTIDE SEQUENCE [LARGE SCALE GENOMIC DNA]</scope>
    <source>
        <strain evidence="9 10">441</strain>
    </source>
</reference>
<sequence>MIHRQGIPAFKNPFDGDGWPWTGYMAPCLAVTPTAISGMIRTVVGLFRGASQTRTGVGSELTEINCLSTATRSMFRSYSQVVRRASLRRGMLSRHPPSRPASDFVRIVEVGPRDGLQNEQRPIAPAIKAELINKLARAGMRNIEVGSFVSPKWVPQMAGTSEVLSLIEPVANASYSVLVPNRKGLDDVLNLLSRSPSPPPITEIAVFTSATDAFSKANTNVTVAESLARLAPVVRAALDAGLRVRGYVSVIITCPYSGRVDPRRVREVARELLEMGCYEVSLGDTTGAGTPESVRAVLEEVTKDIGVGQLAGHFHDTNGTALANIKTALDFGLRSFDASVGGLGGCPYSPGATGNVATEDVVYALTGGDSYGDVGEPYSDTPVVQGPAWDVGPVSLPLLADTGSWISSVLKRETTSRAGKALLARKERERRLSESAQAKL</sequence>
<keyword evidence="10" id="KW-1185">Reference proteome</keyword>
<organism evidence="9 10">
    <name type="scientific">Pisolithus microcarpus 441</name>
    <dbReference type="NCBI Taxonomy" id="765257"/>
    <lineage>
        <taxon>Eukaryota</taxon>
        <taxon>Fungi</taxon>
        <taxon>Dikarya</taxon>
        <taxon>Basidiomycota</taxon>
        <taxon>Agaricomycotina</taxon>
        <taxon>Agaricomycetes</taxon>
        <taxon>Agaricomycetidae</taxon>
        <taxon>Boletales</taxon>
        <taxon>Sclerodermatineae</taxon>
        <taxon>Pisolithaceae</taxon>
        <taxon>Pisolithus</taxon>
    </lineage>
</organism>
<proteinExistence type="inferred from homology"/>
<dbReference type="EC" id="4.1.3.4" evidence="3"/>
<dbReference type="Gene3D" id="3.20.20.70">
    <property type="entry name" value="Aldolase class I"/>
    <property type="match status" value="1"/>
</dbReference>
<dbReference type="OrthoDB" id="1905920at2759"/>
<dbReference type="EMBL" id="KN833721">
    <property type="protein sequence ID" value="KIK23962.1"/>
    <property type="molecule type" value="Genomic_DNA"/>
</dbReference>
<dbReference type="GO" id="GO:0046872">
    <property type="term" value="F:metal ion binding"/>
    <property type="evidence" value="ECO:0007669"/>
    <property type="project" value="UniProtKB-KW"/>
</dbReference>
<dbReference type="FunFam" id="3.20.20.70:FF:000201">
    <property type="entry name" value="Hydroxymethylglutaryl-CoA lyase"/>
    <property type="match status" value="1"/>
</dbReference>
<keyword evidence="4" id="KW-0479">Metal-binding</keyword>
<reference evidence="10" key="2">
    <citation type="submission" date="2015-01" db="EMBL/GenBank/DDBJ databases">
        <title>Evolutionary Origins and Diversification of the Mycorrhizal Mutualists.</title>
        <authorList>
            <consortium name="DOE Joint Genome Institute"/>
            <consortium name="Mycorrhizal Genomics Consortium"/>
            <person name="Kohler A."/>
            <person name="Kuo A."/>
            <person name="Nagy L.G."/>
            <person name="Floudas D."/>
            <person name="Copeland A."/>
            <person name="Barry K.W."/>
            <person name="Cichocki N."/>
            <person name="Veneault-Fourrey C."/>
            <person name="LaButti K."/>
            <person name="Lindquist E.A."/>
            <person name="Lipzen A."/>
            <person name="Lundell T."/>
            <person name="Morin E."/>
            <person name="Murat C."/>
            <person name="Riley R."/>
            <person name="Ohm R."/>
            <person name="Sun H."/>
            <person name="Tunlid A."/>
            <person name="Henrissat B."/>
            <person name="Grigoriev I.V."/>
            <person name="Hibbett D.S."/>
            <person name="Martin F."/>
        </authorList>
    </citation>
    <scope>NUCLEOTIDE SEQUENCE [LARGE SCALE GENOMIC DNA]</scope>
    <source>
        <strain evidence="10">441</strain>
    </source>
</reference>
<dbReference type="NCBIfam" id="NF004283">
    <property type="entry name" value="PRK05692.1"/>
    <property type="match status" value="1"/>
</dbReference>
<gene>
    <name evidence="9" type="ORF">PISMIDRAFT_678692</name>
</gene>
<dbReference type="AlphaFoldDB" id="A0A0C9ZNS4"/>
<evidence type="ECO:0000313" key="9">
    <source>
        <dbReference type="EMBL" id="KIK23962.1"/>
    </source>
</evidence>
<evidence type="ECO:0000256" key="7">
    <source>
        <dbReference type="SAM" id="MobiDB-lite"/>
    </source>
</evidence>
<dbReference type="CDD" id="cd07938">
    <property type="entry name" value="DRE_TIM_HMGL"/>
    <property type="match status" value="1"/>
</dbReference>
<evidence type="ECO:0000256" key="1">
    <source>
        <dbReference type="ARBA" id="ARBA00005143"/>
    </source>
</evidence>
<dbReference type="Pfam" id="PF00682">
    <property type="entry name" value="HMGL-like"/>
    <property type="match status" value="1"/>
</dbReference>
<protein>
    <recommendedName>
        <fullName evidence="3">hydroxymethylglutaryl-CoA lyase</fullName>
        <ecNumber evidence="3">4.1.3.4</ecNumber>
    </recommendedName>
</protein>
<evidence type="ECO:0000256" key="3">
    <source>
        <dbReference type="ARBA" id="ARBA00012910"/>
    </source>
</evidence>
<feature type="domain" description="Pyruvate carboxyltransferase" evidence="8">
    <location>
        <begin position="105"/>
        <end position="378"/>
    </location>
</feature>
<evidence type="ECO:0000256" key="2">
    <source>
        <dbReference type="ARBA" id="ARBA00009405"/>
    </source>
</evidence>
<dbReference type="GO" id="GO:0006552">
    <property type="term" value="P:L-leucine catabolic process"/>
    <property type="evidence" value="ECO:0007669"/>
    <property type="project" value="TreeGrafter"/>
</dbReference>
<dbReference type="InterPro" id="IPR043594">
    <property type="entry name" value="HMGL"/>
</dbReference>
<evidence type="ECO:0000259" key="8">
    <source>
        <dbReference type="PROSITE" id="PS50991"/>
    </source>
</evidence>
<feature type="region of interest" description="Disordered" evidence="7">
    <location>
        <begin position="421"/>
        <end position="440"/>
    </location>
</feature>
<dbReference type="UniPathway" id="UPA00896">
    <property type="reaction ID" value="UER00863"/>
</dbReference>
<accession>A0A0C9ZNS4</accession>
<comment type="catalytic activity">
    <reaction evidence="6">
        <text>(3S)-3-hydroxy-3-methylglutaryl-CoA = acetoacetate + acetyl-CoA</text>
        <dbReference type="Rhea" id="RHEA:24404"/>
        <dbReference type="ChEBI" id="CHEBI:13705"/>
        <dbReference type="ChEBI" id="CHEBI:43074"/>
        <dbReference type="ChEBI" id="CHEBI:57288"/>
        <dbReference type="EC" id="4.1.3.4"/>
    </reaction>
</comment>
<keyword evidence="5" id="KW-0456">Lyase</keyword>
<evidence type="ECO:0000313" key="10">
    <source>
        <dbReference type="Proteomes" id="UP000054018"/>
    </source>
</evidence>
<dbReference type="InterPro" id="IPR000891">
    <property type="entry name" value="PYR_CT"/>
</dbReference>
<dbReference type="GO" id="GO:0046951">
    <property type="term" value="P:ketone body biosynthetic process"/>
    <property type="evidence" value="ECO:0007669"/>
    <property type="project" value="TreeGrafter"/>
</dbReference>
<comment type="similarity">
    <text evidence="2">Belongs to the HMG-CoA lyase family.</text>
</comment>
<dbReference type="STRING" id="765257.A0A0C9ZNS4"/>
<evidence type="ECO:0000256" key="4">
    <source>
        <dbReference type="ARBA" id="ARBA00022723"/>
    </source>
</evidence>
<dbReference type="HOGENOM" id="CLU_022138_3_0_1"/>
<dbReference type="SUPFAM" id="SSF51569">
    <property type="entry name" value="Aldolase"/>
    <property type="match status" value="1"/>
</dbReference>
<dbReference type="Proteomes" id="UP000054018">
    <property type="component" value="Unassembled WGS sequence"/>
</dbReference>